<gene>
    <name evidence="2" type="ORF">ACFOKA_14705</name>
</gene>
<organism evidence="2 3">
    <name type="scientific">Kordiimonas pumila</name>
    <dbReference type="NCBI Taxonomy" id="2161677"/>
    <lineage>
        <taxon>Bacteria</taxon>
        <taxon>Pseudomonadati</taxon>
        <taxon>Pseudomonadota</taxon>
        <taxon>Alphaproteobacteria</taxon>
        <taxon>Kordiimonadales</taxon>
        <taxon>Kordiimonadaceae</taxon>
        <taxon>Kordiimonas</taxon>
    </lineage>
</organism>
<proteinExistence type="predicted"/>
<dbReference type="EMBL" id="JBHRSL010000010">
    <property type="protein sequence ID" value="MFC3053162.1"/>
    <property type="molecule type" value="Genomic_DNA"/>
</dbReference>
<protein>
    <submittedName>
        <fullName evidence="2">Acetone carboxylase subunit gamma</fullName>
    </submittedName>
</protein>
<comment type="caution">
    <text evidence="2">The sequence shown here is derived from an EMBL/GenBank/DDBJ whole genome shotgun (WGS) entry which is preliminary data.</text>
</comment>
<accession>A0ABV7D7K7</accession>
<dbReference type="RefSeq" id="WP_194213009.1">
    <property type="nucleotide sequence ID" value="NZ_CP061205.1"/>
</dbReference>
<dbReference type="InterPro" id="IPR016750">
    <property type="entry name" value="Aceto_COase_bsu/gsu"/>
</dbReference>
<dbReference type="Pfam" id="PF08882">
    <property type="entry name" value="Acetone_carb_G"/>
    <property type="match status" value="1"/>
</dbReference>
<name>A0ABV7D7K7_9PROT</name>
<evidence type="ECO:0000313" key="3">
    <source>
        <dbReference type="Proteomes" id="UP001595444"/>
    </source>
</evidence>
<sequence>MRVFITDALIIDLESENWVCRSCDTELGSARESYKHFMKVRPRDPKEIHAPIIDPNKYEITFAPDANWVQIVEYYCPHCARLAEAEYLPPGHPPAHDIELDIDALKKQWAEREELSEPVMGPEFVAPPHHHKKGGH</sequence>
<feature type="region of interest" description="Disordered" evidence="1">
    <location>
        <begin position="115"/>
        <end position="136"/>
    </location>
</feature>
<reference evidence="3" key="1">
    <citation type="journal article" date="2019" name="Int. J. Syst. Evol. Microbiol.">
        <title>The Global Catalogue of Microorganisms (GCM) 10K type strain sequencing project: providing services to taxonomists for standard genome sequencing and annotation.</title>
        <authorList>
            <consortium name="The Broad Institute Genomics Platform"/>
            <consortium name="The Broad Institute Genome Sequencing Center for Infectious Disease"/>
            <person name="Wu L."/>
            <person name="Ma J."/>
        </authorList>
    </citation>
    <scope>NUCLEOTIDE SEQUENCE [LARGE SCALE GENOMIC DNA]</scope>
    <source>
        <strain evidence="3">KCTC 62164</strain>
    </source>
</reference>
<dbReference type="Proteomes" id="UP001595444">
    <property type="component" value="Unassembled WGS sequence"/>
</dbReference>
<evidence type="ECO:0000313" key="2">
    <source>
        <dbReference type="EMBL" id="MFC3053162.1"/>
    </source>
</evidence>
<keyword evidence="3" id="KW-1185">Reference proteome</keyword>
<evidence type="ECO:0000256" key="1">
    <source>
        <dbReference type="SAM" id="MobiDB-lite"/>
    </source>
</evidence>